<dbReference type="GO" id="GO:0006879">
    <property type="term" value="P:intracellular iron ion homeostasis"/>
    <property type="evidence" value="ECO:0007669"/>
    <property type="project" value="TreeGrafter"/>
</dbReference>
<dbReference type="GO" id="GO:0006878">
    <property type="term" value="P:intracellular copper ion homeostasis"/>
    <property type="evidence" value="ECO:0007669"/>
    <property type="project" value="TreeGrafter"/>
</dbReference>
<dbReference type="GO" id="GO:0000978">
    <property type="term" value="F:RNA polymerase II cis-regulatory region sequence-specific DNA binding"/>
    <property type="evidence" value="ECO:0007669"/>
    <property type="project" value="TreeGrafter"/>
</dbReference>
<dbReference type="PROSITE" id="PS50073">
    <property type="entry name" value="COPPER_FIST_2"/>
    <property type="match status" value="1"/>
</dbReference>
<dbReference type="Proteomes" id="UP000015241">
    <property type="component" value="Unassembled WGS sequence"/>
</dbReference>
<dbReference type="GO" id="GO:0005634">
    <property type="term" value="C:nucleus"/>
    <property type="evidence" value="ECO:0007669"/>
    <property type="project" value="UniProtKB-SubCell"/>
</dbReference>
<feature type="non-terminal residue" evidence="10">
    <location>
        <position position="317"/>
    </location>
</feature>
<evidence type="ECO:0000256" key="7">
    <source>
        <dbReference type="ARBA" id="ARBA00023242"/>
    </source>
</evidence>
<keyword evidence="4" id="KW-0186">Copper</keyword>
<sequence>MVLVAEKKYACEACIKGHRASVCQHSDRQLFEIKRKGRPVSQCQHCRDLRKTKQVHVRCTCALRSSDEGDTTDPACQCDQTGECNCCTIRTPYSGRKPKARDSKASVTPERSQSQAPTITPVDIVGAALVNGKRPILPKPMDQQHVFAPVFPPSHASGSNLQLDPQPTLHSCCSGPSVPPMAAGHAPPYVEPVVPQETHFTHMTAPSSDPNAYAPDLNAWLTMFTSPTPVEESAPAPPPSWTVDNFSLCECGSGCGCSACPEHGSAAGNGSSSCSGPDHDTCSSCLDCALVSVPLPQTNHLGVQESGHLPLDFAVDG</sequence>
<keyword evidence="11" id="KW-1185">Reference proteome</keyword>
<evidence type="ECO:0000256" key="5">
    <source>
        <dbReference type="ARBA" id="ARBA00023015"/>
    </source>
</evidence>
<evidence type="ECO:0000259" key="9">
    <source>
        <dbReference type="PROSITE" id="PS50073"/>
    </source>
</evidence>
<gene>
    <name evidence="10" type="ORF">FOMPIDRAFT_1161920</name>
</gene>
<dbReference type="PROSITE" id="PS01119">
    <property type="entry name" value="COPPER_FIST_1"/>
    <property type="match status" value="1"/>
</dbReference>
<dbReference type="SUPFAM" id="SSF57879">
    <property type="entry name" value="Zinc domain conserved in yeast copper-regulated transcription factors"/>
    <property type="match status" value="1"/>
</dbReference>
<evidence type="ECO:0000256" key="4">
    <source>
        <dbReference type="ARBA" id="ARBA00023008"/>
    </source>
</evidence>
<dbReference type="PANTHER" id="PTHR28088:SF5">
    <property type="entry name" value="TRANSCRIPTIONAL ACTIVATOR HAA1-RELATED"/>
    <property type="match status" value="1"/>
</dbReference>
<feature type="region of interest" description="Disordered" evidence="8">
    <location>
        <begin position="95"/>
        <end position="116"/>
    </location>
</feature>
<name>S8FSX4_FOMSC</name>
<keyword evidence="7" id="KW-0539">Nucleus</keyword>
<evidence type="ECO:0000313" key="10">
    <source>
        <dbReference type="EMBL" id="EPT01285.1"/>
    </source>
</evidence>
<dbReference type="EMBL" id="KE504143">
    <property type="protein sequence ID" value="EPT01285.1"/>
    <property type="molecule type" value="Genomic_DNA"/>
</dbReference>
<protein>
    <recommendedName>
        <fullName evidence="9">Copper-fist domain-containing protein</fullName>
    </recommendedName>
</protein>
<dbReference type="InterPro" id="IPR001083">
    <property type="entry name" value="Cu_fist_DNA-bd_dom"/>
</dbReference>
<dbReference type="eggNOG" id="ENOG502S7CA">
    <property type="taxonomic scope" value="Eukaryota"/>
</dbReference>
<dbReference type="FunFam" id="3.90.430.10:FF:000001">
    <property type="entry name" value="Copper fist DNA-binding protein"/>
    <property type="match status" value="1"/>
</dbReference>
<comment type="subcellular location">
    <subcellularLocation>
        <location evidence="1">Nucleus</location>
    </subcellularLocation>
</comment>
<keyword evidence="6" id="KW-0804">Transcription</keyword>
<organism evidence="10 11">
    <name type="scientific">Fomitopsis schrenkii</name>
    <name type="common">Brown rot fungus</name>
    <dbReference type="NCBI Taxonomy" id="2126942"/>
    <lineage>
        <taxon>Eukaryota</taxon>
        <taxon>Fungi</taxon>
        <taxon>Dikarya</taxon>
        <taxon>Basidiomycota</taxon>
        <taxon>Agaricomycotina</taxon>
        <taxon>Agaricomycetes</taxon>
        <taxon>Polyporales</taxon>
        <taxon>Fomitopsis</taxon>
    </lineage>
</organism>
<accession>S8FSX4</accession>
<evidence type="ECO:0000256" key="3">
    <source>
        <dbReference type="ARBA" id="ARBA00022833"/>
    </source>
</evidence>
<dbReference type="InterPro" id="IPR036395">
    <property type="entry name" value="Cu_fist_DNA-bd_dom_sf"/>
</dbReference>
<evidence type="ECO:0000256" key="8">
    <source>
        <dbReference type="SAM" id="MobiDB-lite"/>
    </source>
</evidence>
<dbReference type="SMART" id="SM01090">
    <property type="entry name" value="Copper-fist"/>
    <property type="match status" value="1"/>
</dbReference>
<keyword evidence="5" id="KW-0805">Transcription regulation</keyword>
<dbReference type="Pfam" id="PF00649">
    <property type="entry name" value="Copper-fist"/>
    <property type="match status" value="1"/>
</dbReference>
<keyword evidence="2" id="KW-0479">Metal-binding</keyword>
<dbReference type="PANTHER" id="PTHR28088">
    <property type="entry name" value="TRANSCRIPTIONAL ACTIVATOR HAA1-RELATED"/>
    <property type="match status" value="1"/>
</dbReference>
<dbReference type="Gene3D" id="3.90.430.10">
    <property type="entry name" value="Copper fist DNA-binding domain"/>
    <property type="match status" value="1"/>
</dbReference>
<evidence type="ECO:0000256" key="1">
    <source>
        <dbReference type="ARBA" id="ARBA00004123"/>
    </source>
</evidence>
<dbReference type="GO" id="GO:0000981">
    <property type="term" value="F:DNA-binding transcription factor activity, RNA polymerase II-specific"/>
    <property type="evidence" value="ECO:0007669"/>
    <property type="project" value="TreeGrafter"/>
</dbReference>
<evidence type="ECO:0000313" key="11">
    <source>
        <dbReference type="Proteomes" id="UP000015241"/>
    </source>
</evidence>
<feature type="compositionally biased region" description="Polar residues" evidence="8">
    <location>
        <begin position="105"/>
        <end position="116"/>
    </location>
</feature>
<dbReference type="STRING" id="743788.S8FSX4"/>
<dbReference type="AlphaFoldDB" id="S8FSX4"/>
<dbReference type="PRINTS" id="PR00617">
    <property type="entry name" value="COPPERFIST"/>
</dbReference>
<feature type="domain" description="Copper-fist" evidence="9">
    <location>
        <begin position="1"/>
        <end position="40"/>
    </location>
</feature>
<proteinExistence type="predicted"/>
<dbReference type="InParanoid" id="S8FSX4"/>
<dbReference type="GO" id="GO:0005507">
    <property type="term" value="F:copper ion binding"/>
    <property type="evidence" value="ECO:0007669"/>
    <property type="project" value="InterPro"/>
</dbReference>
<dbReference type="InterPro" id="IPR051763">
    <property type="entry name" value="Copper_Homeo_Regul"/>
</dbReference>
<dbReference type="HOGENOM" id="CLU_025811_1_0_1"/>
<dbReference type="GO" id="GO:0045944">
    <property type="term" value="P:positive regulation of transcription by RNA polymerase II"/>
    <property type="evidence" value="ECO:0007669"/>
    <property type="project" value="TreeGrafter"/>
</dbReference>
<dbReference type="OrthoDB" id="5600085at2759"/>
<dbReference type="SMART" id="SM00412">
    <property type="entry name" value="Cu_FIST"/>
    <property type="match status" value="1"/>
</dbReference>
<reference evidence="10 11" key="1">
    <citation type="journal article" date="2012" name="Science">
        <title>The Paleozoic origin of enzymatic lignin decomposition reconstructed from 31 fungal genomes.</title>
        <authorList>
            <person name="Floudas D."/>
            <person name="Binder M."/>
            <person name="Riley R."/>
            <person name="Barry K."/>
            <person name="Blanchette R.A."/>
            <person name="Henrissat B."/>
            <person name="Martinez A.T."/>
            <person name="Otillar R."/>
            <person name="Spatafora J.W."/>
            <person name="Yadav J.S."/>
            <person name="Aerts A."/>
            <person name="Benoit I."/>
            <person name="Boyd A."/>
            <person name="Carlson A."/>
            <person name="Copeland A."/>
            <person name="Coutinho P.M."/>
            <person name="de Vries R.P."/>
            <person name="Ferreira P."/>
            <person name="Findley K."/>
            <person name="Foster B."/>
            <person name="Gaskell J."/>
            <person name="Glotzer D."/>
            <person name="Gorecki P."/>
            <person name="Heitman J."/>
            <person name="Hesse C."/>
            <person name="Hori C."/>
            <person name="Igarashi K."/>
            <person name="Jurgens J.A."/>
            <person name="Kallen N."/>
            <person name="Kersten P."/>
            <person name="Kohler A."/>
            <person name="Kuees U."/>
            <person name="Kumar T.K.A."/>
            <person name="Kuo A."/>
            <person name="LaButti K."/>
            <person name="Larrondo L.F."/>
            <person name="Lindquist E."/>
            <person name="Ling A."/>
            <person name="Lombard V."/>
            <person name="Lucas S."/>
            <person name="Lundell T."/>
            <person name="Martin R."/>
            <person name="McLaughlin D.J."/>
            <person name="Morgenstern I."/>
            <person name="Morin E."/>
            <person name="Murat C."/>
            <person name="Nagy L.G."/>
            <person name="Nolan M."/>
            <person name="Ohm R.A."/>
            <person name="Patyshakuliyeva A."/>
            <person name="Rokas A."/>
            <person name="Ruiz-Duenas F.J."/>
            <person name="Sabat G."/>
            <person name="Salamov A."/>
            <person name="Samejima M."/>
            <person name="Schmutz J."/>
            <person name="Slot J.C."/>
            <person name="St John F."/>
            <person name="Stenlid J."/>
            <person name="Sun H."/>
            <person name="Sun S."/>
            <person name="Syed K."/>
            <person name="Tsang A."/>
            <person name="Wiebenga A."/>
            <person name="Young D."/>
            <person name="Pisabarro A."/>
            <person name="Eastwood D.C."/>
            <person name="Martin F."/>
            <person name="Cullen D."/>
            <person name="Grigoriev I.V."/>
            <person name="Hibbett D.S."/>
        </authorList>
    </citation>
    <scope>NUCLEOTIDE SEQUENCE</scope>
    <source>
        <strain evidence="11">FP-58527</strain>
    </source>
</reference>
<dbReference type="FunCoup" id="S8FSX4">
    <property type="interactions" value="178"/>
</dbReference>
<evidence type="ECO:0000256" key="2">
    <source>
        <dbReference type="ARBA" id="ARBA00022723"/>
    </source>
</evidence>
<evidence type="ECO:0000256" key="6">
    <source>
        <dbReference type="ARBA" id="ARBA00023163"/>
    </source>
</evidence>
<keyword evidence="3" id="KW-0862">Zinc</keyword>